<reference evidence="2" key="1">
    <citation type="submission" date="2016-08" db="EMBL/GenBank/DDBJ databases">
        <authorList>
            <person name="Merda D."/>
            <person name="Briand M."/>
            <person name="Taghouti G."/>
            <person name="Carrere S."/>
            <person name="Gouzy J."/>
            <person name="Portier P."/>
            <person name="Jacques M.-A."/>
            <person name="Fischer-Le Saux M."/>
        </authorList>
    </citation>
    <scope>NUCLEOTIDE SEQUENCE [LARGE SCALE GENOMIC DNA]</scope>
    <source>
        <strain evidence="2">CFBP4643</strain>
    </source>
</reference>
<name>A0A2S7D691_9XANT</name>
<protein>
    <submittedName>
        <fullName evidence="1">Uncharacterized protein</fullName>
    </submittedName>
</protein>
<organism evidence="1 2">
    <name type="scientific">Xanthomonas pisi</name>
    <dbReference type="NCBI Taxonomy" id="56457"/>
    <lineage>
        <taxon>Bacteria</taxon>
        <taxon>Pseudomonadati</taxon>
        <taxon>Pseudomonadota</taxon>
        <taxon>Gammaproteobacteria</taxon>
        <taxon>Lysobacterales</taxon>
        <taxon>Lysobacteraceae</taxon>
        <taxon>Xanthomonas</taxon>
    </lineage>
</organism>
<accession>A0A2S7D691</accession>
<dbReference type="AlphaFoldDB" id="A0A2S7D691"/>
<comment type="caution">
    <text evidence="1">The sequence shown here is derived from an EMBL/GenBank/DDBJ whole genome shotgun (WGS) entry which is preliminary data.</text>
</comment>
<proteinExistence type="predicted"/>
<evidence type="ECO:0000313" key="2">
    <source>
        <dbReference type="Proteomes" id="UP000238191"/>
    </source>
</evidence>
<dbReference type="EMBL" id="MDEI01000003">
    <property type="protein sequence ID" value="PPU69327.1"/>
    <property type="molecule type" value="Genomic_DNA"/>
</dbReference>
<keyword evidence="2" id="KW-1185">Reference proteome</keyword>
<gene>
    <name evidence="1" type="ORF">XpiCFBP4643_04000</name>
</gene>
<sequence>MGDAVVKGEPHYLPQCVSAWSVWSRAVFGATRLDWMRSGEALTLQPSGDAHARTERISAAQSLHVLQIFRPDQARWR</sequence>
<dbReference type="Proteomes" id="UP000238191">
    <property type="component" value="Unassembled WGS sequence"/>
</dbReference>
<evidence type="ECO:0000313" key="1">
    <source>
        <dbReference type="EMBL" id="PPU69327.1"/>
    </source>
</evidence>